<dbReference type="RefSeq" id="XP_008469944.1">
    <property type="nucleotide sequence ID" value="XM_008471722.3"/>
</dbReference>
<evidence type="ECO:0000256" key="6">
    <source>
        <dbReference type="SAM" id="MobiDB-lite"/>
    </source>
</evidence>
<keyword evidence="3" id="KW-0132">Cell division</keyword>
<reference evidence="8" key="1">
    <citation type="submission" date="2025-08" db="UniProtKB">
        <authorList>
            <consortium name="RefSeq"/>
        </authorList>
    </citation>
    <scope>IDENTIFICATION</scope>
</reference>
<dbReference type="PANTHER" id="PTHR22526">
    <property type="entry name" value="ANAPHASE PROMOTING COMPLEX C SUBUNIT 15, PSEUDOGENE-RELATED"/>
    <property type="match status" value="1"/>
</dbReference>
<evidence type="ECO:0000256" key="2">
    <source>
        <dbReference type="ARBA" id="ARBA00009618"/>
    </source>
</evidence>
<dbReference type="GeneID" id="103507267"/>
<feature type="compositionally biased region" description="Polar residues" evidence="6">
    <location>
        <begin position="102"/>
        <end position="112"/>
    </location>
</feature>
<dbReference type="OMA" id="MDKMNDY"/>
<evidence type="ECO:0000256" key="5">
    <source>
        <dbReference type="ARBA" id="ARBA00023306"/>
    </source>
</evidence>
<evidence type="ECO:0000313" key="7">
    <source>
        <dbReference type="Proteomes" id="UP000079169"/>
    </source>
</evidence>
<evidence type="ECO:0000256" key="4">
    <source>
        <dbReference type="ARBA" id="ARBA00022776"/>
    </source>
</evidence>
<protein>
    <submittedName>
        <fullName evidence="8">Anaphase-promoting complex subunit 15B</fullName>
    </submittedName>
</protein>
<proteinExistence type="inferred from homology"/>
<comment type="similarity">
    <text evidence="2">Belongs to the APC15 family.</text>
</comment>
<feature type="compositionally biased region" description="Acidic residues" evidence="6">
    <location>
        <begin position="62"/>
        <end position="92"/>
    </location>
</feature>
<feature type="region of interest" description="Disordered" evidence="6">
    <location>
        <begin position="56"/>
        <end position="112"/>
    </location>
</feature>
<dbReference type="Pfam" id="PF15243">
    <property type="entry name" value="ANAPC15"/>
    <property type="match status" value="1"/>
</dbReference>
<dbReference type="KEGG" id="dci:103507267"/>
<dbReference type="STRING" id="121845.A0A1S3CXS5"/>
<sequence length="112" mass="12904">MHLPLFPELKPKVVDPLWFKVSGSASDEAELTQMEQQHQAWLNGICQKDCDLTPIGKTAIETNEEEEEDEEEEDDNEEEEDSSHEEDEDEEVDSYHPAMRFDNNSDVSVDYA</sequence>
<dbReference type="PANTHER" id="PTHR22526:SF2">
    <property type="entry name" value="ANAPHASE PROMOTING COMPLEX C SUBUNIT 15, PSEUDOGENE-RELATED"/>
    <property type="match status" value="1"/>
</dbReference>
<keyword evidence="5" id="KW-0131">Cell cycle</keyword>
<dbReference type="GO" id="GO:0090266">
    <property type="term" value="P:regulation of mitotic cell cycle spindle assembly checkpoint"/>
    <property type="evidence" value="ECO:0007669"/>
    <property type="project" value="InterPro"/>
</dbReference>
<dbReference type="GO" id="GO:0051301">
    <property type="term" value="P:cell division"/>
    <property type="evidence" value="ECO:0007669"/>
    <property type="project" value="UniProtKB-KW"/>
</dbReference>
<accession>A0A1S3CXS5</accession>
<dbReference type="AlphaFoldDB" id="A0A1S3CXS5"/>
<evidence type="ECO:0000256" key="3">
    <source>
        <dbReference type="ARBA" id="ARBA00022618"/>
    </source>
</evidence>
<dbReference type="InterPro" id="IPR026182">
    <property type="entry name" value="ANAPC15"/>
</dbReference>
<dbReference type="GO" id="GO:0005680">
    <property type="term" value="C:anaphase-promoting complex"/>
    <property type="evidence" value="ECO:0007669"/>
    <property type="project" value="InterPro"/>
</dbReference>
<keyword evidence="4" id="KW-0498">Mitosis</keyword>
<evidence type="ECO:0000256" key="1">
    <source>
        <dbReference type="ARBA" id="ARBA00004906"/>
    </source>
</evidence>
<gene>
    <name evidence="8" type="primary">LOC103507267</name>
</gene>
<dbReference type="PaxDb" id="121845-A0A1S3CXS5"/>
<evidence type="ECO:0000313" key="8">
    <source>
        <dbReference type="RefSeq" id="XP_008469944.1"/>
    </source>
</evidence>
<organism evidence="7 8">
    <name type="scientific">Diaphorina citri</name>
    <name type="common">Asian citrus psyllid</name>
    <dbReference type="NCBI Taxonomy" id="121845"/>
    <lineage>
        <taxon>Eukaryota</taxon>
        <taxon>Metazoa</taxon>
        <taxon>Ecdysozoa</taxon>
        <taxon>Arthropoda</taxon>
        <taxon>Hexapoda</taxon>
        <taxon>Insecta</taxon>
        <taxon>Pterygota</taxon>
        <taxon>Neoptera</taxon>
        <taxon>Paraneoptera</taxon>
        <taxon>Hemiptera</taxon>
        <taxon>Sternorrhyncha</taxon>
        <taxon>Psylloidea</taxon>
        <taxon>Psyllidae</taxon>
        <taxon>Diaphorininae</taxon>
        <taxon>Diaphorina</taxon>
    </lineage>
</organism>
<dbReference type="OrthoDB" id="6362917at2759"/>
<dbReference type="Proteomes" id="UP000079169">
    <property type="component" value="Unplaced"/>
</dbReference>
<name>A0A1S3CXS5_DIACI</name>
<comment type="pathway">
    <text evidence="1">Protein modification; protein ubiquitination.</text>
</comment>
<keyword evidence="7" id="KW-1185">Reference proteome</keyword>